<dbReference type="InterPro" id="IPR003593">
    <property type="entry name" value="AAA+_ATPase"/>
</dbReference>
<dbReference type="PANTHER" id="PTHR43067:SF3">
    <property type="entry name" value="MALTOSE ABC TRANSPORTER, ATP-BINDING PROTEIN"/>
    <property type="match status" value="1"/>
</dbReference>
<comment type="caution">
    <text evidence="5">The sequence shown here is derived from an EMBL/GenBank/DDBJ whole genome shotgun (WGS) entry which is preliminary data.</text>
</comment>
<evidence type="ECO:0000259" key="4">
    <source>
        <dbReference type="PROSITE" id="PS50893"/>
    </source>
</evidence>
<accession>A0A9X2BGJ5</accession>
<dbReference type="PANTHER" id="PTHR43067">
    <property type="entry name" value="OLIGOPEPTIDE/DIPEPTIDE ABC TRANSPORTER, ATPASE SUBUNIT"/>
    <property type="match status" value="1"/>
</dbReference>
<dbReference type="Pfam" id="PF08352">
    <property type="entry name" value="oligo_HPY"/>
    <property type="match status" value="1"/>
</dbReference>
<dbReference type="Pfam" id="PF00005">
    <property type="entry name" value="ABC_tran"/>
    <property type="match status" value="1"/>
</dbReference>
<reference evidence="5" key="1">
    <citation type="submission" date="2021-11" db="EMBL/GenBank/DDBJ databases">
        <title>Vibrio ZSDE26 sp. nov. and Vibrio ZSDZ34 sp. nov., isolated from coastal seawater in Qingdao.</title>
        <authorList>
            <person name="Zhang P."/>
        </authorList>
    </citation>
    <scope>NUCLEOTIDE SEQUENCE</scope>
    <source>
        <strain evidence="5">ZSDE26</strain>
    </source>
</reference>
<name>A0A9X2BGJ5_9VIBR</name>
<evidence type="ECO:0000256" key="2">
    <source>
        <dbReference type="ARBA" id="ARBA00022741"/>
    </source>
</evidence>
<keyword evidence="2" id="KW-0547">Nucleotide-binding</keyword>
<dbReference type="InterPro" id="IPR003439">
    <property type="entry name" value="ABC_transporter-like_ATP-bd"/>
</dbReference>
<protein>
    <submittedName>
        <fullName evidence="5">ABC transporter ATP-binding protein</fullName>
    </submittedName>
</protein>
<keyword evidence="1" id="KW-0813">Transport</keyword>
<dbReference type="AlphaFoldDB" id="A0A9X2BGJ5"/>
<dbReference type="Proteomes" id="UP001139559">
    <property type="component" value="Unassembled WGS sequence"/>
</dbReference>
<dbReference type="InterPro" id="IPR027417">
    <property type="entry name" value="P-loop_NTPase"/>
</dbReference>
<evidence type="ECO:0000256" key="3">
    <source>
        <dbReference type="ARBA" id="ARBA00022840"/>
    </source>
</evidence>
<dbReference type="GO" id="GO:0015833">
    <property type="term" value="P:peptide transport"/>
    <property type="evidence" value="ECO:0007669"/>
    <property type="project" value="InterPro"/>
</dbReference>
<dbReference type="SMART" id="SM00382">
    <property type="entry name" value="AAA"/>
    <property type="match status" value="1"/>
</dbReference>
<dbReference type="NCBIfam" id="TIGR01727">
    <property type="entry name" value="oligo_HPY"/>
    <property type="match status" value="1"/>
</dbReference>
<dbReference type="SUPFAM" id="SSF52540">
    <property type="entry name" value="P-loop containing nucleoside triphosphate hydrolases"/>
    <property type="match status" value="1"/>
</dbReference>
<evidence type="ECO:0000256" key="1">
    <source>
        <dbReference type="ARBA" id="ARBA00022448"/>
    </source>
</evidence>
<dbReference type="PROSITE" id="PS00211">
    <property type="entry name" value="ABC_TRANSPORTER_1"/>
    <property type="match status" value="1"/>
</dbReference>
<dbReference type="EMBL" id="JAJHVV010000003">
    <property type="protein sequence ID" value="MCK6262956.1"/>
    <property type="molecule type" value="Genomic_DNA"/>
</dbReference>
<feature type="domain" description="ABC transporter" evidence="4">
    <location>
        <begin position="7"/>
        <end position="254"/>
    </location>
</feature>
<organism evidence="5 6">
    <name type="scientific">Vibrio amylolyticus</name>
    <dbReference type="NCBI Taxonomy" id="2847292"/>
    <lineage>
        <taxon>Bacteria</taxon>
        <taxon>Pseudomonadati</taxon>
        <taxon>Pseudomonadota</taxon>
        <taxon>Gammaproteobacteria</taxon>
        <taxon>Vibrionales</taxon>
        <taxon>Vibrionaceae</taxon>
        <taxon>Vibrio</taxon>
    </lineage>
</organism>
<gene>
    <name evidence="5" type="ORF">KP803_06645</name>
</gene>
<evidence type="ECO:0000313" key="5">
    <source>
        <dbReference type="EMBL" id="MCK6262956.1"/>
    </source>
</evidence>
<dbReference type="Gene3D" id="3.40.50.300">
    <property type="entry name" value="P-loop containing nucleotide triphosphate hydrolases"/>
    <property type="match status" value="1"/>
</dbReference>
<dbReference type="GO" id="GO:0016887">
    <property type="term" value="F:ATP hydrolysis activity"/>
    <property type="evidence" value="ECO:0007669"/>
    <property type="project" value="InterPro"/>
</dbReference>
<dbReference type="GO" id="GO:0055085">
    <property type="term" value="P:transmembrane transport"/>
    <property type="evidence" value="ECO:0007669"/>
    <property type="project" value="UniProtKB-ARBA"/>
</dbReference>
<dbReference type="InterPro" id="IPR013563">
    <property type="entry name" value="Oligopep_ABC_C"/>
</dbReference>
<dbReference type="GO" id="GO:0005524">
    <property type="term" value="F:ATP binding"/>
    <property type="evidence" value="ECO:0007669"/>
    <property type="project" value="UniProtKB-KW"/>
</dbReference>
<proteinExistence type="predicted"/>
<sequence>MKKLIDVKGLCVDYVTFDGRVRAVDDVSFHINQGEILGLAGESGCGKSTVAFSLMRLHRPPALISEGQILFDGQDVLTMEEEELRSYRWKGASMVFQSAMNCLNPLKTIEYQFWDIFEAHDIVSNREESIEKAKELLNIVDIPSERLFDYPHQFSGGMRQRVVIAMALALNPKLLVMDEPTTALDVVVQREILQKIHELKERFGFSILFITHDLSLMVEFCDRIGIMYSGKLVELAPSKEILQKPNHPYTQGLGNSFPTLIGELQEMKGIPGSPLDLNNIPQGCRFAPRCSYVQDKCRQIEPQAEQLASNRWSTCHFHLNALVNSEESAQRNKPEPEYVIQLADVEG</sequence>
<keyword evidence="3 5" id="KW-0067">ATP-binding</keyword>
<dbReference type="FunFam" id="3.40.50.300:FF:000016">
    <property type="entry name" value="Oligopeptide ABC transporter ATP-binding component"/>
    <property type="match status" value="1"/>
</dbReference>
<dbReference type="PROSITE" id="PS50893">
    <property type="entry name" value="ABC_TRANSPORTER_2"/>
    <property type="match status" value="1"/>
</dbReference>
<dbReference type="InterPro" id="IPR017871">
    <property type="entry name" value="ABC_transporter-like_CS"/>
</dbReference>
<keyword evidence="6" id="KW-1185">Reference proteome</keyword>
<dbReference type="RefSeq" id="WP_248008063.1">
    <property type="nucleotide sequence ID" value="NZ_JAJHVV010000003.1"/>
</dbReference>
<dbReference type="CDD" id="cd03257">
    <property type="entry name" value="ABC_NikE_OppD_transporters"/>
    <property type="match status" value="1"/>
</dbReference>
<evidence type="ECO:0000313" key="6">
    <source>
        <dbReference type="Proteomes" id="UP001139559"/>
    </source>
</evidence>